<name>E6WPZ1_PSEUU</name>
<protein>
    <recommendedName>
        <fullName evidence="4">DUF1453 domain-containing protein</fullName>
    </recommendedName>
</protein>
<evidence type="ECO:0000313" key="2">
    <source>
        <dbReference type="EMBL" id="ADV26169.1"/>
    </source>
</evidence>
<gene>
    <name evidence="2" type="ordered locus">Psesu_0307</name>
</gene>
<feature type="transmembrane region" description="Helical" evidence="1">
    <location>
        <begin position="142"/>
        <end position="167"/>
    </location>
</feature>
<reference evidence="2 3" key="1">
    <citation type="submission" date="2011-01" db="EMBL/GenBank/DDBJ databases">
        <title>Complete sequence of Pseudoxanthomonas suwonensis 11-1.</title>
        <authorList>
            <consortium name="US DOE Joint Genome Institute"/>
            <person name="Lucas S."/>
            <person name="Copeland A."/>
            <person name="Lapidus A."/>
            <person name="Cheng J.-F."/>
            <person name="Goodwin L."/>
            <person name="Pitluck S."/>
            <person name="Teshima H."/>
            <person name="Detter J.C."/>
            <person name="Han C."/>
            <person name="Tapia R."/>
            <person name="Land M."/>
            <person name="Hauser L."/>
            <person name="Kyrpides N."/>
            <person name="Ivanova N."/>
            <person name="Ovchinnikova G."/>
            <person name="Siebers A.K."/>
            <person name="Allgaier M."/>
            <person name="Thelen M.P."/>
            <person name="Hugenholtz P."/>
            <person name="Gladden J."/>
            <person name="Woyke T."/>
        </authorList>
    </citation>
    <scope>NUCLEOTIDE SEQUENCE [LARGE SCALE GENOMIC DNA]</scope>
    <source>
        <strain evidence="3">11-1</strain>
    </source>
</reference>
<evidence type="ECO:0000256" key="1">
    <source>
        <dbReference type="SAM" id="Phobius"/>
    </source>
</evidence>
<feature type="transmembrane region" description="Helical" evidence="1">
    <location>
        <begin position="6"/>
        <end position="24"/>
    </location>
</feature>
<sequence length="183" mass="19880">MPILLALAAVLALFLGLLPVALALRIRGAFNTRRQAWVLPLRLAWWSSLLSAALFALTVLLAGFFWPNVWTYVPLAALAGAVLGLLATTRVRFVETTEGLFYRTSPVVSVGLMVLVVVRLVAGVVQCFRVAFGDATWPESGWLSHAGMMAVGGLLLGYALVMTRYLYARTAAYRRDGGVLGRR</sequence>
<accession>E6WPZ1</accession>
<proteinExistence type="predicted"/>
<dbReference type="eggNOG" id="ENOG5031DYI">
    <property type="taxonomic scope" value="Bacteria"/>
</dbReference>
<dbReference type="HOGENOM" id="CLU_1460764_0_0_6"/>
<dbReference type="KEGG" id="psu:Psesu_0307"/>
<dbReference type="STRING" id="743721.Psesu_0307"/>
<dbReference type="EMBL" id="CP002446">
    <property type="protein sequence ID" value="ADV26169.1"/>
    <property type="molecule type" value="Genomic_DNA"/>
</dbReference>
<dbReference type="RefSeq" id="WP_013533999.1">
    <property type="nucleotide sequence ID" value="NC_014924.1"/>
</dbReference>
<dbReference type="Proteomes" id="UP000008632">
    <property type="component" value="Chromosome"/>
</dbReference>
<keyword evidence="1" id="KW-1133">Transmembrane helix</keyword>
<organism evidence="2 3">
    <name type="scientific">Pseudoxanthomonas suwonensis (strain 11-1)</name>
    <dbReference type="NCBI Taxonomy" id="743721"/>
    <lineage>
        <taxon>Bacteria</taxon>
        <taxon>Pseudomonadati</taxon>
        <taxon>Pseudomonadota</taxon>
        <taxon>Gammaproteobacteria</taxon>
        <taxon>Lysobacterales</taxon>
        <taxon>Lysobacteraceae</taxon>
        <taxon>Pseudoxanthomonas</taxon>
    </lineage>
</organism>
<evidence type="ECO:0008006" key="4">
    <source>
        <dbReference type="Google" id="ProtNLM"/>
    </source>
</evidence>
<feature type="transmembrane region" description="Helical" evidence="1">
    <location>
        <begin position="72"/>
        <end position="88"/>
    </location>
</feature>
<keyword evidence="1" id="KW-0812">Transmembrane</keyword>
<dbReference type="AlphaFoldDB" id="E6WPZ1"/>
<keyword evidence="3" id="KW-1185">Reference proteome</keyword>
<keyword evidence="1" id="KW-0472">Membrane</keyword>
<feature type="transmembrane region" description="Helical" evidence="1">
    <location>
        <begin position="45"/>
        <end position="66"/>
    </location>
</feature>
<evidence type="ECO:0000313" key="3">
    <source>
        <dbReference type="Proteomes" id="UP000008632"/>
    </source>
</evidence>
<feature type="transmembrane region" description="Helical" evidence="1">
    <location>
        <begin position="100"/>
        <end position="122"/>
    </location>
</feature>